<proteinExistence type="predicted"/>
<dbReference type="Proteomes" id="UP000199079">
    <property type="component" value="Unassembled WGS sequence"/>
</dbReference>
<evidence type="ECO:0000256" key="1">
    <source>
        <dbReference type="SAM" id="Phobius"/>
    </source>
</evidence>
<evidence type="ECO:0000313" key="3">
    <source>
        <dbReference type="Proteomes" id="UP000199079"/>
    </source>
</evidence>
<protein>
    <submittedName>
        <fullName evidence="2">Uncharacterized protein</fullName>
    </submittedName>
</protein>
<gene>
    <name evidence="2" type="ORF">SAMN05216564_102208</name>
</gene>
<dbReference type="InterPro" id="IPR055934">
    <property type="entry name" value="DUF7512"/>
</dbReference>
<name>A0A1H3FWE5_9EURY</name>
<keyword evidence="1" id="KW-0812">Transmembrane</keyword>
<keyword evidence="3" id="KW-1185">Reference proteome</keyword>
<dbReference type="Pfam" id="PF24352">
    <property type="entry name" value="DUF7512"/>
    <property type="match status" value="1"/>
</dbReference>
<keyword evidence="1" id="KW-0472">Membrane</keyword>
<feature type="transmembrane region" description="Helical" evidence="1">
    <location>
        <begin position="35"/>
        <end position="57"/>
    </location>
</feature>
<keyword evidence="1" id="KW-1133">Transmembrane helix</keyword>
<reference evidence="3" key="1">
    <citation type="submission" date="2016-10" db="EMBL/GenBank/DDBJ databases">
        <authorList>
            <person name="Varghese N."/>
            <person name="Submissions S."/>
        </authorList>
    </citation>
    <scope>NUCLEOTIDE SEQUENCE [LARGE SCALE GENOMIC DNA]</scope>
    <source>
        <strain evidence="3">DC30,IBRC 10041,KCTC 4046</strain>
    </source>
</reference>
<sequence>MSRNVRTTNDRRAVGSTNGGAAIMAGLTVPSWDPVAARLIGTVLLEAIVLYVGYAGLERLVGPALMNALVGGDGVGSE</sequence>
<organism evidence="2 3">
    <name type="scientific">Halopenitus persicus</name>
    <dbReference type="NCBI Taxonomy" id="1048396"/>
    <lineage>
        <taxon>Archaea</taxon>
        <taxon>Methanobacteriati</taxon>
        <taxon>Methanobacteriota</taxon>
        <taxon>Stenosarchaea group</taxon>
        <taxon>Halobacteria</taxon>
        <taxon>Halobacteriales</taxon>
        <taxon>Haloferacaceae</taxon>
        <taxon>Halopenitus</taxon>
    </lineage>
</organism>
<evidence type="ECO:0000313" key="2">
    <source>
        <dbReference type="EMBL" id="SDX94459.1"/>
    </source>
</evidence>
<dbReference type="EMBL" id="FNPC01000002">
    <property type="protein sequence ID" value="SDX94459.1"/>
    <property type="molecule type" value="Genomic_DNA"/>
</dbReference>
<dbReference type="AlphaFoldDB" id="A0A1H3FWE5"/>
<accession>A0A1H3FWE5</accession>
<feature type="transmembrane region" description="Helical" evidence="1">
    <location>
        <begin position="12"/>
        <end position="29"/>
    </location>
</feature>